<dbReference type="SUPFAM" id="SSF52540">
    <property type="entry name" value="P-loop containing nucleoside triphosphate hydrolases"/>
    <property type="match status" value="1"/>
</dbReference>
<keyword evidence="1" id="KW-0813">Transport</keyword>
<dbReference type="Proteomes" id="UP000016887">
    <property type="component" value="Chromosome"/>
</dbReference>
<dbReference type="Pfam" id="PF00005">
    <property type="entry name" value="ABC_tran"/>
    <property type="match status" value="1"/>
</dbReference>
<dbReference type="PANTHER" id="PTHR24220:SF685">
    <property type="entry name" value="ABC TRANSPORTER RELATED"/>
    <property type="match status" value="1"/>
</dbReference>
<evidence type="ECO:0000313" key="5">
    <source>
        <dbReference type="EMBL" id="BAN90053.1"/>
    </source>
</evidence>
<reference evidence="5 6" key="1">
    <citation type="journal article" date="2013" name="Appl. Environ. Microbiol.">
        <title>Variation of the Virus-Related Elements within Syntenic Genomes of the Hyperthermophilic Archaeon Aeropyrum.</title>
        <authorList>
            <person name="Daifuku T."/>
            <person name="Yoshida T."/>
            <person name="Kitamura T."/>
            <person name="Kawaichi S."/>
            <person name="Inoue T."/>
            <person name="Nomura K."/>
            <person name="Yoshida Y."/>
            <person name="Kuno S."/>
            <person name="Sako Y."/>
        </authorList>
    </citation>
    <scope>NUCLEOTIDE SEQUENCE [LARGE SCALE GENOMIC DNA]</scope>
    <source>
        <strain evidence="5 6">SY1</strain>
    </source>
</reference>
<dbReference type="KEGG" id="acj:ACAM_0584"/>
<dbReference type="eggNOG" id="arCOG00922">
    <property type="taxonomic scope" value="Archaea"/>
</dbReference>
<dbReference type="Gene3D" id="3.40.50.300">
    <property type="entry name" value="P-loop containing nucleotide triphosphate hydrolases"/>
    <property type="match status" value="1"/>
</dbReference>
<dbReference type="InterPro" id="IPR017911">
    <property type="entry name" value="MacB-like_ATP-bd"/>
</dbReference>
<dbReference type="RefSeq" id="WP_022541327.1">
    <property type="nucleotide sequence ID" value="NC_022521.1"/>
</dbReference>
<dbReference type="PROSITE" id="PS50893">
    <property type="entry name" value="ABC_TRANSPORTER_2"/>
    <property type="match status" value="1"/>
</dbReference>
<keyword evidence="3 5" id="KW-0067">ATP-binding</keyword>
<dbReference type="STRING" id="1198449.ACAM_0584"/>
<evidence type="ECO:0000259" key="4">
    <source>
        <dbReference type="PROSITE" id="PS50893"/>
    </source>
</evidence>
<dbReference type="FunFam" id="3.40.50.300:FF:000032">
    <property type="entry name" value="Export ABC transporter ATP-binding protein"/>
    <property type="match status" value="1"/>
</dbReference>
<dbReference type="GeneID" id="17110026"/>
<evidence type="ECO:0000256" key="1">
    <source>
        <dbReference type="ARBA" id="ARBA00022448"/>
    </source>
</evidence>
<feature type="domain" description="ABC transporter" evidence="4">
    <location>
        <begin position="3"/>
        <end position="224"/>
    </location>
</feature>
<dbReference type="InterPro" id="IPR003593">
    <property type="entry name" value="AAA+_ATPase"/>
</dbReference>
<dbReference type="GO" id="GO:0016887">
    <property type="term" value="F:ATP hydrolysis activity"/>
    <property type="evidence" value="ECO:0007669"/>
    <property type="project" value="InterPro"/>
</dbReference>
<evidence type="ECO:0000256" key="3">
    <source>
        <dbReference type="ARBA" id="ARBA00022840"/>
    </source>
</evidence>
<gene>
    <name evidence="5" type="ORF">ACAM_0584</name>
</gene>
<evidence type="ECO:0000313" key="6">
    <source>
        <dbReference type="Proteomes" id="UP000016887"/>
    </source>
</evidence>
<dbReference type="PANTHER" id="PTHR24220">
    <property type="entry name" value="IMPORT ATP-BINDING PROTEIN"/>
    <property type="match status" value="1"/>
</dbReference>
<dbReference type="SMART" id="SM00382">
    <property type="entry name" value="AAA"/>
    <property type="match status" value="1"/>
</dbReference>
<sequence length="224" mass="24381">MGVAVDDVWKSYRLGRVSTPILKGVSFSVSEGEFVGILGPSGSGKSTLVMLLAGIDTPDRGRIVVDGVEVSSLPPGARSSWRRSNVGIVFQFFHLIPTLTALENVLLGMEIAGVRRDRDRAMDLLKFVGLEDKADRFPAELSGGEQQRVAIARALAHNPKLLLADEPTANLDYENKIRVVRLLRMATKRGATVIFATHDPHLVEEADRIVEIRDGRVTGVEASV</sequence>
<dbReference type="GO" id="GO:0005886">
    <property type="term" value="C:plasma membrane"/>
    <property type="evidence" value="ECO:0007669"/>
    <property type="project" value="TreeGrafter"/>
</dbReference>
<dbReference type="PROSITE" id="PS00211">
    <property type="entry name" value="ABC_TRANSPORTER_1"/>
    <property type="match status" value="1"/>
</dbReference>
<keyword evidence="6" id="KW-1185">Reference proteome</keyword>
<dbReference type="GO" id="GO:0005524">
    <property type="term" value="F:ATP binding"/>
    <property type="evidence" value="ECO:0007669"/>
    <property type="project" value="UniProtKB-KW"/>
</dbReference>
<accession>U3TDK2</accession>
<dbReference type="EMBL" id="AP012489">
    <property type="protein sequence ID" value="BAN90053.1"/>
    <property type="molecule type" value="Genomic_DNA"/>
</dbReference>
<dbReference type="CDD" id="cd03255">
    <property type="entry name" value="ABC_MJ0796_LolCDE_FtsE"/>
    <property type="match status" value="1"/>
</dbReference>
<protein>
    <submittedName>
        <fullName evidence="5">ABC-type antimicrobial peptide transporter ATP-binding protein</fullName>
    </submittedName>
</protein>
<proteinExistence type="predicted"/>
<name>U3TDK2_9CREN</name>
<dbReference type="InterPro" id="IPR017871">
    <property type="entry name" value="ABC_transporter-like_CS"/>
</dbReference>
<dbReference type="GO" id="GO:0022857">
    <property type="term" value="F:transmembrane transporter activity"/>
    <property type="evidence" value="ECO:0007669"/>
    <property type="project" value="UniProtKB-ARBA"/>
</dbReference>
<keyword evidence="2" id="KW-0547">Nucleotide-binding</keyword>
<dbReference type="InterPro" id="IPR003439">
    <property type="entry name" value="ABC_transporter-like_ATP-bd"/>
</dbReference>
<dbReference type="GO" id="GO:0098796">
    <property type="term" value="C:membrane protein complex"/>
    <property type="evidence" value="ECO:0007669"/>
    <property type="project" value="UniProtKB-ARBA"/>
</dbReference>
<dbReference type="AlphaFoldDB" id="U3TDK2"/>
<dbReference type="InterPro" id="IPR015854">
    <property type="entry name" value="ABC_transpr_LolD-like"/>
</dbReference>
<dbReference type="PATRIC" id="fig|1198449.6.peg.588"/>
<dbReference type="InterPro" id="IPR027417">
    <property type="entry name" value="P-loop_NTPase"/>
</dbReference>
<evidence type="ECO:0000256" key="2">
    <source>
        <dbReference type="ARBA" id="ARBA00022741"/>
    </source>
</evidence>
<organism evidence="5 6">
    <name type="scientific">Aeropyrum camini SY1 = JCM 12091</name>
    <dbReference type="NCBI Taxonomy" id="1198449"/>
    <lineage>
        <taxon>Archaea</taxon>
        <taxon>Thermoproteota</taxon>
        <taxon>Thermoprotei</taxon>
        <taxon>Desulfurococcales</taxon>
        <taxon>Desulfurococcaceae</taxon>
        <taxon>Aeropyrum</taxon>
    </lineage>
</organism>